<evidence type="ECO:0000313" key="10">
    <source>
        <dbReference type="Proteomes" id="UP000709672"/>
    </source>
</evidence>
<protein>
    <submittedName>
        <fullName evidence="9">Type II toxin-antitoxin system HicA family toxin</fullName>
    </submittedName>
</protein>
<dbReference type="SUPFAM" id="SSF54786">
    <property type="entry name" value="YcfA/nrd intein domain"/>
    <property type="match status" value="1"/>
</dbReference>
<evidence type="ECO:0000256" key="5">
    <source>
        <dbReference type="ARBA" id="ARBA00022801"/>
    </source>
</evidence>
<evidence type="ECO:0000256" key="6">
    <source>
        <dbReference type="ARBA" id="ARBA00022884"/>
    </source>
</evidence>
<keyword evidence="2" id="KW-1277">Toxin-antitoxin system</keyword>
<dbReference type="Pfam" id="PF07927">
    <property type="entry name" value="HicA_toxin"/>
    <property type="match status" value="1"/>
</dbReference>
<comment type="caution">
    <text evidence="9">The sequence shown here is derived from an EMBL/GenBank/DDBJ whole genome shotgun (WGS) entry which is preliminary data.</text>
</comment>
<dbReference type="GO" id="GO:0016787">
    <property type="term" value="F:hydrolase activity"/>
    <property type="evidence" value="ECO:0007669"/>
    <property type="project" value="UniProtKB-KW"/>
</dbReference>
<evidence type="ECO:0000256" key="7">
    <source>
        <dbReference type="ARBA" id="ARBA00023016"/>
    </source>
</evidence>
<sequence>MSIIPIVSAQEMVAVLLKAGLKIIRQKGSHIRFHHPLTGKSTTVAMHVGDLTKK</sequence>
<keyword evidence="3" id="KW-0540">Nuclease</keyword>
<evidence type="ECO:0000313" key="9">
    <source>
        <dbReference type="EMBL" id="MBI2465802.1"/>
    </source>
</evidence>
<dbReference type="AlphaFoldDB" id="A0A931YDE5"/>
<accession>A0A931YDE5</accession>
<evidence type="ECO:0000256" key="1">
    <source>
        <dbReference type="ARBA" id="ARBA00006620"/>
    </source>
</evidence>
<dbReference type="Proteomes" id="UP000709672">
    <property type="component" value="Unassembled WGS sequence"/>
</dbReference>
<organism evidence="9 10">
    <name type="scientific">Candidatus Sungiibacteriota bacterium</name>
    <dbReference type="NCBI Taxonomy" id="2750080"/>
    <lineage>
        <taxon>Bacteria</taxon>
        <taxon>Candidatus Sungiibacteriota</taxon>
    </lineage>
</organism>
<evidence type="ECO:0000256" key="3">
    <source>
        <dbReference type="ARBA" id="ARBA00022722"/>
    </source>
</evidence>
<evidence type="ECO:0000256" key="2">
    <source>
        <dbReference type="ARBA" id="ARBA00022649"/>
    </source>
</evidence>
<keyword evidence="4" id="KW-0255">Endonuclease</keyword>
<dbReference type="EMBL" id="JACPHQ010000013">
    <property type="protein sequence ID" value="MBI2465802.1"/>
    <property type="molecule type" value="Genomic_DNA"/>
</dbReference>
<gene>
    <name evidence="8" type="ORF">HYT38_00635</name>
    <name evidence="9" type="ORF">HYV66_01060</name>
</gene>
<keyword evidence="5" id="KW-0378">Hydrolase</keyword>
<dbReference type="Proteomes" id="UP000786662">
    <property type="component" value="Unassembled WGS sequence"/>
</dbReference>
<dbReference type="GO" id="GO:0003729">
    <property type="term" value="F:mRNA binding"/>
    <property type="evidence" value="ECO:0007669"/>
    <property type="project" value="InterPro"/>
</dbReference>
<dbReference type="EMBL" id="JACOYY010000023">
    <property type="protein sequence ID" value="MBI2052171.1"/>
    <property type="molecule type" value="Genomic_DNA"/>
</dbReference>
<evidence type="ECO:0000256" key="4">
    <source>
        <dbReference type="ARBA" id="ARBA00022759"/>
    </source>
</evidence>
<keyword evidence="6" id="KW-0694">RNA-binding</keyword>
<proteinExistence type="inferred from homology"/>
<dbReference type="InterPro" id="IPR038570">
    <property type="entry name" value="HicA_sf"/>
</dbReference>
<evidence type="ECO:0000313" key="8">
    <source>
        <dbReference type="EMBL" id="MBI2052171.1"/>
    </source>
</evidence>
<name>A0A931YDE5_9BACT</name>
<comment type="similarity">
    <text evidence="1">Belongs to the HicA mRNA interferase family.</text>
</comment>
<reference evidence="9" key="1">
    <citation type="submission" date="2020-07" db="EMBL/GenBank/DDBJ databases">
        <title>Huge and variable diversity of episymbiotic CPR bacteria and DPANN archaea in groundwater ecosystems.</title>
        <authorList>
            <person name="He C.Y."/>
            <person name="Keren R."/>
            <person name="Whittaker M."/>
            <person name="Farag I.F."/>
            <person name="Doudna J."/>
            <person name="Cate J.H.D."/>
            <person name="Banfield J.F."/>
        </authorList>
    </citation>
    <scope>NUCLEOTIDE SEQUENCE</scope>
    <source>
        <strain evidence="8">NC_groundwater_191_Ag_S-0.1um_45_8</strain>
        <strain evidence="9">NC_groundwater_418_Ag_B-0.1um_45_10</strain>
    </source>
</reference>
<keyword evidence="7" id="KW-0346">Stress response</keyword>
<dbReference type="InterPro" id="IPR012933">
    <property type="entry name" value="HicA_mRNA_interferase"/>
</dbReference>
<dbReference type="GO" id="GO:0004519">
    <property type="term" value="F:endonuclease activity"/>
    <property type="evidence" value="ECO:0007669"/>
    <property type="project" value="UniProtKB-KW"/>
</dbReference>
<dbReference type="Gene3D" id="3.30.920.30">
    <property type="entry name" value="Hypothetical protein"/>
    <property type="match status" value="1"/>
</dbReference>